<proteinExistence type="predicted"/>
<feature type="domain" description="Methyltransferase type 11" evidence="1">
    <location>
        <begin position="49"/>
        <end position="148"/>
    </location>
</feature>
<dbReference type="STRING" id="363999.A0A439D9B4"/>
<evidence type="ECO:0000313" key="2">
    <source>
        <dbReference type="EMBL" id="RWA11000.1"/>
    </source>
</evidence>
<name>A0A439D9B4_9PEZI</name>
<evidence type="ECO:0000313" key="3">
    <source>
        <dbReference type="Proteomes" id="UP000286045"/>
    </source>
</evidence>
<organism evidence="2 3">
    <name type="scientific">Xylaria grammica</name>
    <dbReference type="NCBI Taxonomy" id="363999"/>
    <lineage>
        <taxon>Eukaryota</taxon>
        <taxon>Fungi</taxon>
        <taxon>Dikarya</taxon>
        <taxon>Ascomycota</taxon>
        <taxon>Pezizomycotina</taxon>
        <taxon>Sordariomycetes</taxon>
        <taxon>Xylariomycetidae</taxon>
        <taxon>Xylariales</taxon>
        <taxon>Xylariaceae</taxon>
        <taxon>Xylaria</taxon>
    </lineage>
</organism>
<dbReference type="EMBL" id="RYZI01000094">
    <property type="protein sequence ID" value="RWA11000.1"/>
    <property type="molecule type" value="Genomic_DNA"/>
</dbReference>
<dbReference type="InterPro" id="IPR051052">
    <property type="entry name" value="Diverse_substrate_MTase"/>
</dbReference>
<dbReference type="CDD" id="cd02440">
    <property type="entry name" value="AdoMet_MTases"/>
    <property type="match status" value="1"/>
</dbReference>
<dbReference type="PANTHER" id="PTHR44942:SF10">
    <property type="entry name" value="METHYLTRANSFERASE TYPE 11 DOMAIN-CONTAINING PROTEIN"/>
    <property type="match status" value="1"/>
</dbReference>
<protein>
    <recommendedName>
        <fullName evidence="1">Methyltransferase type 11 domain-containing protein</fullName>
    </recommendedName>
</protein>
<dbReference type="PANTHER" id="PTHR44942">
    <property type="entry name" value="METHYLTRANSF_11 DOMAIN-CONTAINING PROTEIN"/>
    <property type="match status" value="1"/>
</dbReference>
<dbReference type="SUPFAM" id="SSF53335">
    <property type="entry name" value="S-adenosyl-L-methionine-dependent methyltransferases"/>
    <property type="match status" value="1"/>
</dbReference>
<comment type="caution">
    <text evidence="2">The sequence shown here is derived from an EMBL/GenBank/DDBJ whole genome shotgun (WGS) entry which is preliminary data.</text>
</comment>
<dbReference type="InterPro" id="IPR013216">
    <property type="entry name" value="Methyltransf_11"/>
</dbReference>
<keyword evidence="3" id="KW-1185">Reference proteome</keyword>
<dbReference type="InterPro" id="IPR029063">
    <property type="entry name" value="SAM-dependent_MTases_sf"/>
</dbReference>
<dbReference type="Pfam" id="PF08241">
    <property type="entry name" value="Methyltransf_11"/>
    <property type="match status" value="1"/>
</dbReference>
<sequence length="309" mass="33437">MAPEEETFRAYTQAQGDTYAVGRPGYSPELFKIIIAHHTSTGGQLGTVVDIGCGTGQASLGLAPYFTNTIGLDPSEGMIGAARASAQSANLPIRFEVSAAKALGTDLKPPIADGSVDLLTAATAAHWFDMARFWPSAARVLKPGGTAALWARTGMTVDPVRTLNGAAIKAVVDEIFASELQPFSKLGSKLTRDLYVDLPLPWTLEAPVEEFDKGSFFRKEWNKHRDGIENDDLGTGKTVTTEEFENLTGTNSTVTRWREAYPDKAGTEEDIARKMRRQIESLLHEAGVKPGEEVLRGQVAIVLLMVKKT</sequence>
<dbReference type="Proteomes" id="UP000286045">
    <property type="component" value="Unassembled WGS sequence"/>
</dbReference>
<accession>A0A439D9B4</accession>
<dbReference type="AlphaFoldDB" id="A0A439D9B4"/>
<gene>
    <name evidence="2" type="ORF">EKO27_g4135</name>
</gene>
<dbReference type="GO" id="GO:0008757">
    <property type="term" value="F:S-adenosylmethionine-dependent methyltransferase activity"/>
    <property type="evidence" value="ECO:0007669"/>
    <property type="project" value="InterPro"/>
</dbReference>
<dbReference type="Gene3D" id="3.40.50.150">
    <property type="entry name" value="Vaccinia Virus protein VP39"/>
    <property type="match status" value="1"/>
</dbReference>
<reference evidence="2 3" key="1">
    <citation type="submission" date="2018-12" db="EMBL/GenBank/DDBJ databases">
        <title>Draft genome sequence of Xylaria grammica IHI A82.</title>
        <authorList>
            <person name="Buettner E."/>
            <person name="Kellner H."/>
        </authorList>
    </citation>
    <scope>NUCLEOTIDE SEQUENCE [LARGE SCALE GENOMIC DNA]</scope>
    <source>
        <strain evidence="2 3">IHI A82</strain>
    </source>
</reference>
<evidence type="ECO:0000259" key="1">
    <source>
        <dbReference type="Pfam" id="PF08241"/>
    </source>
</evidence>